<protein>
    <submittedName>
        <fullName evidence="1">Uncharacterized protein</fullName>
    </submittedName>
</protein>
<proteinExistence type="predicted"/>
<evidence type="ECO:0000313" key="1">
    <source>
        <dbReference type="EMBL" id="ONL96198.1"/>
    </source>
</evidence>
<dbReference type="PaxDb" id="4577-AC209675.3_FGP001"/>
<dbReference type="EMBL" id="CM007647">
    <property type="protein sequence ID" value="ONL96198.1"/>
    <property type="molecule type" value="Genomic_DNA"/>
</dbReference>
<reference evidence="1" key="1">
    <citation type="submission" date="2015-12" db="EMBL/GenBank/DDBJ databases">
        <title>Update maize B73 reference genome by single molecule sequencing technologies.</title>
        <authorList>
            <consortium name="Maize Genome Sequencing Project"/>
            <person name="Ware D."/>
        </authorList>
    </citation>
    <scope>NUCLEOTIDE SEQUENCE [LARGE SCALE GENOMIC DNA]</scope>
    <source>
        <tissue evidence="1">Seedling</tissue>
    </source>
</reference>
<sequence length="98" mass="10968">MEAGAMPTTIRGGTMAVLLLRRRIPIDSHDPEPKASTSRLPYSLLFLLDRSPRLNRRPSMEIKYGGTIPSSPILRQRRPSGDQEQTGVRRGLYPANEP</sequence>
<accession>A0A1D6JWT3</accession>
<name>A0A1D6JWT3_MAIZE</name>
<gene>
    <name evidence="1" type="ORF">ZEAMMB73_Zm00001d028494</name>
</gene>
<dbReference type="InParanoid" id="A0A1D6JWT3"/>
<dbReference type="AlphaFoldDB" id="A0A1D6JWT3"/>
<organism evidence="1">
    <name type="scientific">Zea mays</name>
    <name type="common">Maize</name>
    <dbReference type="NCBI Taxonomy" id="4577"/>
    <lineage>
        <taxon>Eukaryota</taxon>
        <taxon>Viridiplantae</taxon>
        <taxon>Streptophyta</taxon>
        <taxon>Embryophyta</taxon>
        <taxon>Tracheophyta</taxon>
        <taxon>Spermatophyta</taxon>
        <taxon>Magnoliopsida</taxon>
        <taxon>Liliopsida</taxon>
        <taxon>Poales</taxon>
        <taxon>Poaceae</taxon>
        <taxon>PACMAD clade</taxon>
        <taxon>Panicoideae</taxon>
        <taxon>Andropogonodae</taxon>
        <taxon>Andropogoneae</taxon>
        <taxon>Tripsacinae</taxon>
        <taxon>Zea</taxon>
    </lineage>
</organism>